<feature type="domain" description="DUF4236" evidence="2">
    <location>
        <begin position="3"/>
        <end position="56"/>
    </location>
</feature>
<sequence length="385" mass="42806">MALRFSKRIKIAPGIRLNISGSGVSTTFGGRGLSVNTGRRGTHANVGLPGTGLGSRHKLGAASSQRAPKSATKVSEVRLVADEEGNCYLLDSNDRRLSESDTTAVRKTHGDYLKGSLHIACEGRNQLLTAVTSVHLDTPAPSTAPTYEQQPFLCEKPTQTFIQKTFSLLSKSHKNKHLLAVDNWTAEKAAWEALEQYREEEETRLIFTSIEAIDNTLARYLSDIDWPTPPTVSYDLGDNIHTIAVDIQLPEEQDIPTVKWSVPARQYRLSAKKLTATKQRQLYRDYIHGIIFRVAGELFARLPTVDRAAISAYRNTSNPATGNAAEQYVVSVIISRVDWERINFSTIEQVQTPEALDMFSLRRKMTSTGIFKEVIPFTAEELEEA</sequence>
<proteinExistence type="predicted"/>
<dbReference type="AlphaFoldDB" id="A0A0F9V724"/>
<organism evidence="3">
    <name type="scientific">marine sediment metagenome</name>
    <dbReference type="NCBI Taxonomy" id="412755"/>
    <lineage>
        <taxon>unclassified sequences</taxon>
        <taxon>metagenomes</taxon>
        <taxon>ecological metagenomes</taxon>
    </lineage>
</organism>
<dbReference type="Pfam" id="PF14020">
    <property type="entry name" value="DUF4236"/>
    <property type="match status" value="1"/>
</dbReference>
<name>A0A0F9V724_9ZZZZ</name>
<evidence type="ECO:0000313" key="3">
    <source>
        <dbReference type="EMBL" id="KKN95512.1"/>
    </source>
</evidence>
<evidence type="ECO:0000259" key="2">
    <source>
        <dbReference type="Pfam" id="PF14020"/>
    </source>
</evidence>
<reference evidence="3" key="1">
    <citation type="journal article" date="2015" name="Nature">
        <title>Complex archaea that bridge the gap between prokaryotes and eukaryotes.</title>
        <authorList>
            <person name="Spang A."/>
            <person name="Saw J.H."/>
            <person name="Jorgensen S.L."/>
            <person name="Zaremba-Niedzwiedzka K."/>
            <person name="Martijn J."/>
            <person name="Lind A.E."/>
            <person name="van Eijk R."/>
            <person name="Schleper C."/>
            <person name="Guy L."/>
            <person name="Ettema T.J."/>
        </authorList>
    </citation>
    <scope>NUCLEOTIDE SEQUENCE</scope>
</reference>
<dbReference type="EMBL" id="LAZR01000070">
    <property type="protein sequence ID" value="KKN95512.1"/>
    <property type="molecule type" value="Genomic_DNA"/>
</dbReference>
<gene>
    <name evidence="3" type="ORF">LCGC14_0177570</name>
</gene>
<comment type="caution">
    <text evidence="3">The sequence shown here is derived from an EMBL/GenBank/DDBJ whole genome shotgun (WGS) entry which is preliminary data.</text>
</comment>
<accession>A0A0F9V724</accession>
<evidence type="ECO:0000256" key="1">
    <source>
        <dbReference type="SAM" id="MobiDB-lite"/>
    </source>
</evidence>
<protein>
    <recommendedName>
        <fullName evidence="2">DUF4236 domain-containing protein</fullName>
    </recommendedName>
</protein>
<dbReference type="InterPro" id="IPR025330">
    <property type="entry name" value="DUF4236"/>
</dbReference>
<feature type="region of interest" description="Disordered" evidence="1">
    <location>
        <begin position="34"/>
        <end position="73"/>
    </location>
</feature>